<keyword evidence="13" id="KW-0282">Flagellum</keyword>
<keyword evidence="10" id="KW-1006">Bacterial flagellum protein export</keyword>
<dbReference type="GO" id="GO:0071973">
    <property type="term" value="P:bacterial-type flagellum-dependent cell motility"/>
    <property type="evidence" value="ECO:0007669"/>
    <property type="project" value="InterPro"/>
</dbReference>
<dbReference type="PANTHER" id="PTHR38786:SF1">
    <property type="entry name" value="FLAGELLAR FLIJ PROTEIN"/>
    <property type="match status" value="1"/>
</dbReference>
<evidence type="ECO:0000256" key="1">
    <source>
        <dbReference type="ARBA" id="ARBA00004413"/>
    </source>
</evidence>
<evidence type="ECO:0000256" key="10">
    <source>
        <dbReference type="ARBA" id="ARBA00023225"/>
    </source>
</evidence>
<reference evidence="13 14" key="1">
    <citation type="submission" date="2019-03" db="EMBL/GenBank/DDBJ databases">
        <title>Genomic Encyclopedia of Type Strains, Phase IV (KMG-IV): sequencing the most valuable type-strain genomes for metagenomic binning, comparative biology and taxonomic classification.</title>
        <authorList>
            <person name="Goeker M."/>
        </authorList>
    </citation>
    <scope>NUCLEOTIDE SEQUENCE [LARGE SCALE GENOMIC DNA]</scope>
    <source>
        <strain evidence="13 14">DSM 19605</strain>
    </source>
</reference>
<evidence type="ECO:0000256" key="3">
    <source>
        <dbReference type="ARBA" id="ARBA00020392"/>
    </source>
</evidence>
<feature type="coiled-coil region" evidence="11">
    <location>
        <begin position="11"/>
        <end position="38"/>
    </location>
</feature>
<evidence type="ECO:0000313" key="14">
    <source>
        <dbReference type="Proteomes" id="UP000295510"/>
    </source>
</evidence>
<proteinExistence type="inferred from homology"/>
<evidence type="ECO:0000256" key="4">
    <source>
        <dbReference type="ARBA" id="ARBA00022448"/>
    </source>
</evidence>
<name>A0A4R6U4J0_9BURK</name>
<organism evidence="13 14">
    <name type="scientific">Tepidicella xavieri</name>
    <dbReference type="NCBI Taxonomy" id="360241"/>
    <lineage>
        <taxon>Bacteria</taxon>
        <taxon>Pseudomonadati</taxon>
        <taxon>Pseudomonadota</taxon>
        <taxon>Betaproteobacteria</taxon>
        <taxon>Burkholderiales</taxon>
        <taxon>Tepidicella</taxon>
    </lineage>
</organism>
<feature type="region of interest" description="Disordered" evidence="12">
    <location>
        <begin position="119"/>
        <end position="155"/>
    </location>
</feature>
<dbReference type="Pfam" id="PF02050">
    <property type="entry name" value="FliJ"/>
    <property type="match status" value="1"/>
</dbReference>
<keyword evidence="4" id="KW-0813">Transport</keyword>
<keyword evidence="11" id="KW-0175">Coiled coil</keyword>
<evidence type="ECO:0000256" key="2">
    <source>
        <dbReference type="ARBA" id="ARBA00010004"/>
    </source>
</evidence>
<dbReference type="PANTHER" id="PTHR38786">
    <property type="entry name" value="FLAGELLAR FLIJ PROTEIN"/>
    <property type="match status" value="1"/>
</dbReference>
<dbReference type="InterPro" id="IPR053716">
    <property type="entry name" value="Flag_assembly_chemotaxis_eff"/>
</dbReference>
<dbReference type="GO" id="GO:0044781">
    <property type="term" value="P:bacterial-type flagellum organization"/>
    <property type="evidence" value="ECO:0007669"/>
    <property type="project" value="UniProtKB-KW"/>
</dbReference>
<feature type="compositionally biased region" description="Basic residues" evidence="12">
    <location>
        <begin position="142"/>
        <end position="155"/>
    </location>
</feature>
<feature type="coiled-coil region" evidence="11">
    <location>
        <begin position="87"/>
        <end position="114"/>
    </location>
</feature>
<dbReference type="GO" id="GO:0015031">
    <property type="term" value="P:protein transport"/>
    <property type="evidence" value="ECO:0007669"/>
    <property type="project" value="UniProtKB-KW"/>
</dbReference>
<keyword evidence="13" id="KW-0966">Cell projection</keyword>
<keyword evidence="5" id="KW-1003">Cell membrane</keyword>
<dbReference type="OrthoDB" id="9156338at2"/>
<evidence type="ECO:0000256" key="12">
    <source>
        <dbReference type="SAM" id="MobiDB-lite"/>
    </source>
</evidence>
<dbReference type="AlphaFoldDB" id="A0A4R6U4J0"/>
<keyword evidence="7" id="KW-1005">Bacterial flagellum biogenesis</keyword>
<gene>
    <name evidence="13" type="ORF">DFR43_11267</name>
</gene>
<keyword evidence="9" id="KW-0472">Membrane</keyword>
<keyword evidence="8" id="KW-0653">Protein transport</keyword>
<dbReference type="Proteomes" id="UP000295510">
    <property type="component" value="Unassembled WGS sequence"/>
</dbReference>
<evidence type="ECO:0000256" key="9">
    <source>
        <dbReference type="ARBA" id="ARBA00023136"/>
    </source>
</evidence>
<dbReference type="GO" id="GO:0006935">
    <property type="term" value="P:chemotaxis"/>
    <property type="evidence" value="ECO:0007669"/>
    <property type="project" value="UniProtKB-KW"/>
</dbReference>
<keyword evidence="14" id="KW-1185">Reference proteome</keyword>
<comment type="subcellular location">
    <subcellularLocation>
        <location evidence="1">Cell membrane</location>
        <topology evidence="1">Peripheral membrane protein</topology>
        <orientation evidence="1">Cytoplasmic side</orientation>
    </subcellularLocation>
</comment>
<keyword evidence="13" id="KW-0969">Cilium</keyword>
<dbReference type="RefSeq" id="WP_133598371.1">
    <property type="nucleotide sequence ID" value="NZ_SNYL01000012.1"/>
</dbReference>
<accession>A0A4R6U4J0</accession>
<dbReference type="NCBIfam" id="TIGR02473">
    <property type="entry name" value="flagell_FliJ"/>
    <property type="match status" value="1"/>
</dbReference>
<dbReference type="GO" id="GO:0005886">
    <property type="term" value="C:plasma membrane"/>
    <property type="evidence" value="ECO:0007669"/>
    <property type="project" value="UniProtKB-SubCell"/>
</dbReference>
<dbReference type="GO" id="GO:0009288">
    <property type="term" value="C:bacterial-type flagellum"/>
    <property type="evidence" value="ECO:0007669"/>
    <property type="project" value="InterPro"/>
</dbReference>
<dbReference type="InterPro" id="IPR012823">
    <property type="entry name" value="Flagell_FliJ"/>
</dbReference>
<comment type="caution">
    <text evidence="13">The sequence shown here is derived from an EMBL/GenBank/DDBJ whole genome shotgun (WGS) entry which is preliminary data.</text>
</comment>
<evidence type="ECO:0000256" key="8">
    <source>
        <dbReference type="ARBA" id="ARBA00022927"/>
    </source>
</evidence>
<evidence type="ECO:0000313" key="13">
    <source>
        <dbReference type="EMBL" id="TDQ41390.1"/>
    </source>
</evidence>
<sequence length="155" mass="17940">MKPANALLTVIEVATRKRDEALQQLAQARREQEHALLQMSQLQGYTVESQQRWSARASTGVPVALLHAHQNMMAKLEHAVQFQQGVLQRLAQQVERCEQSVLQAERELASLKKFQHRQQAAWQQHQQRTEQKLNDEMAAAQHRQHAHHTPWRPTP</sequence>
<dbReference type="InterPro" id="IPR052570">
    <property type="entry name" value="FliJ"/>
</dbReference>
<evidence type="ECO:0000256" key="7">
    <source>
        <dbReference type="ARBA" id="ARBA00022795"/>
    </source>
</evidence>
<dbReference type="EMBL" id="SNYL01000012">
    <property type="protein sequence ID" value="TDQ41390.1"/>
    <property type="molecule type" value="Genomic_DNA"/>
</dbReference>
<dbReference type="Gene3D" id="1.10.287.1700">
    <property type="match status" value="1"/>
</dbReference>
<evidence type="ECO:0000256" key="5">
    <source>
        <dbReference type="ARBA" id="ARBA00022475"/>
    </source>
</evidence>
<comment type="similarity">
    <text evidence="2">Belongs to the FliJ family.</text>
</comment>
<evidence type="ECO:0000256" key="6">
    <source>
        <dbReference type="ARBA" id="ARBA00022500"/>
    </source>
</evidence>
<evidence type="ECO:0000256" key="11">
    <source>
        <dbReference type="SAM" id="Coils"/>
    </source>
</evidence>
<keyword evidence="6" id="KW-0145">Chemotaxis</keyword>
<protein>
    <recommendedName>
        <fullName evidence="3">Flagellar FliJ protein</fullName>
    </recommendedName>
</protein>